<name>A0A829ZBS3_9FIRM</name>
<sequence>MFNKPIVATNFDAVRLQITNNINGLIVDLTPESIAYGIQKMINDNGYRNNIIENLKQEDVNNYEELDKFYEIIEESK</sequence>
<proteinExistence type="predicted"/>
<feature type="domain" description="Glycosyl transferase family 1" evidence="1">
    <location>
        <begin position="2"/>
        <end position="57"/>
    </location>
</feature>
<dbReference type="InterPro" id="IPR001296">
    <property type="entry name" value="Glyco_trans_1"/>
</dbReference>
<comment type="caution">
    <text evidence="2">The sequence shown here is derived from an EMBL/GenBank/DDBJ whole genome shotgun (WGS) entry which is preliminary data.</text>
</comment>
<dbReference type="GO" id="GO:0016757">
    <property type="term" value="F:glycosyltransferase activity"/>
    <property type="evidence" value="ECO:0007669"/>
    <property type="project" value="InterPro"/>
</dbReference>
<dbReference type="AlphaFoldDB" id="A0A829ZBS3"/>
<dbReference type="Gene3D" id="3.40.50.2000">
    <property type="entry name" value="Glycogen Phosphorylase B"/>
    <property type="match status" value="1"/>
</dbReference>
<dbReference type="Pfam" id="PF00534">
    <property type="entry name" value="Glycos_transf_1"/>
    <property type="match status" value="1"/>
</dbReference>
<dbReference type="Proteomes" id="UP000490821">
    <property type="component" value="Unassembled WGS sequence"/>
</dbReference>
<evidence type="ECO:0000313" key="2">
    <source>
        <dbReference type="EMBL" id="GFI42010.1"/>
    </source>
</evidence>
<accession>A0A829ZBS3</accession>
<organism evidence="2 3">
    <name type="scientific">Thomasclavelia cocleata</name>
    <dbReference type="NCBI Taxonomy" id="69824"/>
    <lineage>
        <taxon>Bacteria</taxon>
        <taxon>Bacillati</taxon>
        <taxon>Bacillota</taxon>
        <taxon>Erysipelotrichia</taxon>
        <taxon>Erysipelotrichales</taxon>
        <taxon>Coprobacillaceae</taxon>
        <taxon>Thomasclavelia</taxon>
    </lineage>
</organism>
<dbReference type="SUPFAM" id="SSF53756">
    <property type="entry name" value="UDP-Glycosyltransferase/glycogen phosphorylase"/>
    <property type="match status" value="1"/>
</dbReference>
<gene>
    <name evidence="2" type="ORF">IMSAGC017_02056</name>
</gene>
<reference evidence="2 3" key="1">
    <citation type="journal article" date="2020" name="Microbiome">
        <title>Single-cell genomics of uncultured bacteria reveals dietary fiber responders in the mouse gut microbiota.</title>
        <authorList>
            <person name="Chijiiwa R."/>
            <person name="Hosokawa M."/>
            <person name="Kogawa M."/>
            <person name="Nishikawa Y."/>
            <person name="Ide K."/>
            <person name="Sakanashi C."/>
            <person name="Takahashi K."/>
            <person name="Takeyama H."/>
        </authorList>
    </citation>
    <scope>NUCLEOTIDE SEQUENCE [LARGE SCALE GENOMIC DNA]</scope>
    <source>
        <strain evidence="2">IMSAGC_017</strain>
    </source>
</reference>
<evidence type="ECO:0000313" key="3">
    <source>
        <dbReference type="Proteomes" id="UP000490821"/>
    </source>
</evidence>
<dbReference type="EMBL" id="BLMI01000255">
    <property type="protein sequence ID" value="GFI42010.1"/>
    <property type="molecule type" value="Genomic_DNA"/>
</dbReference>
<protein>
    <recommendedName>
        <fullName evidence="1">Glycosyl transferase family 1 domain-containing protein</fullName>
    </recommendedName>
</protein>
<evidence type="ECO:0000259" key="1">
    <source>
        <dbReference type="Pfam" id="PF00534"/>
    </source>
</evidence>